<dbReference type="Proteomes" id="UP000223749">
    <property type="component" value="Chromosome"/>
</dbReference>
<dbReference type="EMBL" id="CP024091">
    <property type="protein sequence ID" value="ATP55555.1"/>
    <property type="molecule type" value="Genomic_DNA"/>
</dbReference>
<keyword evidence="2" id="KW-1185">Reference proteome</keyword>
<evidence type="ECO:0000313" key="2">
    <source>
        <dbReference type="Proteomes" id="UP000223749"/>
    </source>
</evidence>
<protein>
    <submittedName>
        <fullName evidence="1">Uncharacterized protein</fullName>
    </submittedName>
</protein>
<organism evidence="1 2">
    <name type="scientific">Pedobacter ginsengisoli</name>
    <dbReference type="NCBI Taxonomy" id="363852"/>
    <lineage>
        <taxon>Bacteria</taxon>
        <taxon>Pseudomonadati</taxon>
        <taxon>Bacteroidota</taxon>
        <taxon>Sphingobacteriia</taxon>
        <taxon>Sphingobacteriales</taxon>
        <taxon>Sphingobacteriaceae</taxon>
        <taxon>Pedobacter</taxon>
    </lineage>
</organism>
<reference evidence="1 2" key="1">
    <citation type="submission" date="2017-10" db="EMBL/GenBank/DDBJ databases">
        <title>Whole genome of Pedobacter ginsengisoli T01R-27 isolated from tomato rhizosphere.</title>
        <authorList>
            <person name="Weon H.-Y."/>
            <person name="Lee S.A."/>
            <person name="Sang M.K."/>
            <person name="Song J."/>
        </authorList>
    </citation>
    <scope>NUCLEOTIDE SEQUENCE [LARGE SCALE GENOMIC DNA]</scope>
    <source>
        <strain evidence="1 2">T01R-27</strain>
    </source>
</reference>
<name>A0A2D1U1S0_9SPHI</name>
<dbReference type="OrthoDB" id="793497at2"/>
<sequence length="176" mass="19540">METNVKNNGPAKVVNTVQADKTPKFVAGNPVNVVAKAQEKVVGKEEESENPVVASQEVTTTEPSKLEIKAALAEQKPALNLEQTLKKIKDLNRLSNQREKLIVTIDNLEGFEILQEDEAEETNLNHFQRCELKITDDNGNVFSTKNPFIIDQVSKNIKGLCTEKLTEVEAQISLNL</sequence>
<evidence type="ECO:0000313" key="1">
    <source>
        <dbReference type="EMBL" id="ATP55555.1"/>
    </source>
</evidence>
<accession>A0A2D1U1S0</accession>
<proteinExistence type="predicted"/>
<gene>
    <name evidence="1" type="ORF">CPT03_03290</name>
</gene>
<dbReference type="RefSeq" id="WP_099437503.1">
    <property type="nucleotide sequence ID" value="NZ_CP024091.1"/>
</dbReference>
<dbReference type="AlphaFoldDB" id="A0A2D1U1S0"/>
<dbReference type="KEGG" id="pgs:CPT03_03290"/>